<dbReference type="GO" id="GO:0006457">
    <property type="term" value="P:protein folding"/>
    <property type="evidence" value="ECO:0007669"/>
    <property type="project" value="TreeGrafter"/>
</dbReference>
<name>A0A7S2YW11_9CHLO</name>
<dbReference type="EMBL" id="HBHU01001344">
    <property type="protein sequence ID" value="CAE0009395.1"/>
    <property type="molecule type" value="Transcribed_RNA"/>
</dbReference>
<organism evidence="4">
    <name type="scientific">Chloropicon laureae</name>
    <dbReference type="NCBI Taxonomy" id="464258"/>
    <lineage>
        <taxon>Eukaryota</taxon>
        <taxon>Viridiplantae</taxon>
        <taxon>Chlorophyta</taxon>
        <taxon>Chloropicophyceae</taxon>
        <taxon>Chloropicales</taxon>
        <taxon>Chloropicaceae</taxon>
        <taxon>Chloropicon</taxon>
    </lineage>
</organism>
<gene>
    <name evidence="2" type="ORF">CLAU1311_LOCUS842</name>
    <name evidence="3" type="ORF">CLAU1311_LOCUS843</name>
    <name evidence="4" type="ORF">CLAU1311_LOCUS844</name>
    <name evidence="5" type="ORF">CLAU1311_LOCUS845</name>
</gene>
<reference evidence="4" key="1">
    <citation type="submission" date="2021-01" db="EMBL/GenBank/DDBJ databases">
        <authorList>
            <person name="Corre E."/>
            <person name="Pelletier E."/>
            <person name="Niang G."/>
            <person name="Scheremetjew M."/>
            <person name="Finn R."/>
            <person name="Kale V."/>
            <person name="Holt S."/>
            <person name="Cochrane G."/>
            <person name="Meng A."/>
            <person name="Brown T."/>
            <person name="Cohen L."/>
        </authorList>
    </citation>
    <scope>NUCLEOTIDE SEQUENCE</scope>
    <source>
        <strain evidence="4">RCC856</strain>
    </source>
</reference>
<dbReference type="EMBL" id="HBHU01001347">
    <property type="protein sequence ID" value="CAE0009401.1"/>
    <property type="molecule type" value="Transcribed_RNA"/>
</dbReference>
<dbReference type="Gene3D" id="3.40.30.10">
    <property type="entry name" value="Glutaredoxin"/>
    <property type="match status" value="1"/>
</dbReference>
<dbReference type="AlphaFoldDB" id="A0A7S2YW11"/>
<dbReference type="PANTHER" id="PTHR45809">
    <property type="entry name" value="VIRAL IAP-ASSOCIATED FACTOR HOMOLOG"/>
    <property type="match status" value="1"/>
</dbReference>
<sequence>MSRCLAELSRKYVGTKFVKIISTDCIANYPDQLLPTLILYKDGKVQTTLEGLAKFGGKRVTPESVAFELNSLFPDDPVVTLAGHSGEQSQQEVVKSALNRFIKESENLTLSDEEDGLFD</sequence>
<proteinExistence type="inferred from homology"/>
<accession>A0A7S2YW11</accession>
<protein>
    <recommendedName>
        <fullName evidence="6">Thioredoxin domain-containing protein</fullName>
    </recommendedName>
</protein>
<evidence type="ECO:0000313" key="2">
    <source>
        <dbReference type="EMBL" id="CAE0009395.1"/>
    </source>
</evidence>
<comment type="similarity">
    <text evidence="1">Belongs to the phosducin family.</text>
</comment>
<dbReference type="InterPro" id="IPR036249">
    <property type="entry name" value="Thioredoxin-like_sf"/>
</dbReference>
<evidence type="ECO:0000313" key="5">
    <source>
        <dbReference type="EMBL" id="CAE0009401.1"/>
    </source>
</evidence>
<evidence type="ECO:0000313" key="3">
    <source>
        <dbReference type="EMBL" id="CAE0009399.1"/>
    </source>
</evidence>
<dbReference type="EMBL" id="HBHU01001346">
    <property type="protein sequence ID" value="CAE0009400.1"/>
    <property type="molecule type" value="Transcribed_RNA"/>
</dbReference>
<dbReference type="SUPFAM" id="SSF52833">
    <property type="entry name" value="Thioredoxin-like"/>
    <property type="match status" value="1"/>
</dbReference>
<dbReference type="InterPro" id="IPR051498">
    <property type="entry name" value="Phosducin-like_chap/apop_reg"/>
</dbReference>
<evidence type="ECO:0008006" key="6">
    <source>
        <dbReference type="Google" id="ProtNLM"/>
    </source>
</evidence>
<evidence type="ECO:0000256" key="1">
    <source>
        <dbReference type="ARBA" id="ARBA00009686"/>
    </source>
</evidence>
<dbReference type="PANTHER" id="PTHR45809:SF3">
    <property type="entry name" value="VIRAL IAP-ASSOCIATED FACTOR HOMOLOG"/>
    <property type="match status" value="1"/>
</dbReference>
<dbReference type="EMBL" id="HBHU01001345">
    <property type="protein sequence ID" value="CAE0009399.1"/>
    <property type="molecule type" value="Transcribed_RNA"/>
</dbReference>
<evidence type="ECO:0000313" key="4">
    <source>
        <dbReference type="EMBL" id="CAE0009400.1"/>
    </source>
</evidence>
<dbReference type="GO" id="GO:0005737">
    <property type="term" value="C:cytoplasm"/>
    <property type="evidence" value="ECO:0007669"/>
    <property type="project" value="TreeGrafter"/>
</dbReference>